<gene>
    <name evidence="5" type="ORF">D477_021233</name>
</gene>
<dbReference type="GO" id="GO:0008168">
    <property type="term" value="F:methyltransferase activity"/>
    <property type="evidence" value="ECO:0007669"/>
    <property type="project" value="UniProtKB-KW"/>
</dbReference>
<evidence type="ECO:0008006" key="7">
    <source>
        <dbReference type="Google" id="ProtNLM"/>
    </source>
</evidence>
<dbReference type="Proteomes" id="UP000010729">
    <property type="component" value="Unassembled WGS sequence"/>
</dbReference>
<evidence type="ECO:0000313" key="6">
    <source>
        <dbReference type="Proteomes" id="UP000010729"/>
    </source>
</evidence>
<accession>N1V1W1</accession>
<dbReference type="GO" id="GO:0032259">
    <property type="term" value="P:methylation"/>
    <property type="evidence" value="ECO:0007669"/>
    <property type="project" value="UniProtKB-KW"/>
</dbReference>
<reference evidence="5 6" key="1">
    <citation type="journal article" date="2013" name="Genome Announc.">
        <title>Draft Genome Sequence of Arthrobacter crystallopoietes Strain BAB-32, Revealing Genes for Bioremediation.</title>
        <authorList>
            <person name="Joshi M.N."/>
            <person name="Pandit A.S."/>
            <person name="Sharma A."/>
            <person name="Pandya R.V."/>
            <person name="Desai S.M."/>
            <person name="Saxena A.K."/>
            <person name="Bagatharia S.B."/>
        </authorList>
    </citation>
    <scope>NUCLEOTIDE SEQUENCE [LARGE SCALE GENOMIC DNA]</scope>
    <source>
        <strain evidence="5 6">BAB-32</strain>
    </source>
</reference>
<dbReference type="HAMAP" id="MF_00658">
    <property type="entry name" value="23SrRNA_methyltr_H"/>
    <property type="match status" value="1"/>
</dbReference>
<comment type="similarity">
    <text evidence="4">Belongs to the RNA methyltransferase RlmH family.</text>
</comment>
<evidence type="ECO:0000256" key="3">
    <source>
        <dbReference type="ARBA" id="ARBA00022691"/>
    </source>
</evidence>
<dbReference type="AlphaFoldDB" id="N1V1W1"/>
<dbReference type="PIRSF" id="PIRSF004505">
    <property type="entry name" value="MT_bac"/>
    <property type="match status" value="1"/>
</dbReference>
<organism evidence="5 6">
    <name type="scientific">Arthrobacter crystallopoietes BAB-32</name>
    <dbReference type="NCBI Taxonomy" id="1246476"/>
    <lineage>
        <taxon>Bacteria</taxon>
        <taxon>Bacillati</taxon>
        <taxon>Actinomycetota</taxon>
        <taxon>Actinomycetes</taxon>
        <taxon>Micrococcales</taxon>
        <taxon>Micrococcaceae</taxon>
        <taxon>Crystallibacter</taxon>
    </lineage>
</organism>
<dbReference type="PANTHER" id="PTHR33603:SF1">
    <property type="entry name" value="RIBOSOMAL RNA LARGE SUBUNIT METHYLTRANSFERASE H"/>
    <property type="match status" value="1"/>
</dbReference>
<keyword evidence="1" id="KW-0489">Methyltransferase</keyword>
<dbReference type="Pfam" id="PF02590">
    <property type="entry name" value="SPOUT_MTase"/>
    <property type="match status" value="1"/>
</dbReference>
<feature type="non-terminal residue" evidence="5">
    <location>
        <position position="1"/>
    </location>
</feature>
<dbReference type="InterPro" id="IPR029026">
    <property type="entry name" value="tRNA_m1G_MTases_N"/>
</dbReference>
<protein>
    <recommendedName>
        <fullName evidence="7">23S rRNA (Pseudouridine(1915)-N(3))-methyltransferase RlmH</fullName>
    </recommendedName>
</protein>
<dbReference type="CDD" id="cd18081">
    <property type="entry name" value="RlmH-like"/>
    <property type="match status" value="1"/>
</dbReference>
<evidence type="ECO:0000256" key="2">
    <source>
        <dbReference type="ARBA" id="ARBA00022679"/>
    </source>
</evidence>
<keyword evidence="3" id="KW-0949">S-adenosyl-L-methionine</keyword>
<sequence length="169" mass="19511">PWDGRRCRCWNNKFMSLRILTIGRKHESWVAEGIGRYEKRLKKPFDVTWLPIPHSARENDAARKEESAQLLGKLSGKNANDFVILLDERGRNIDSPTLARTLQAPLDSSRNVTLIIGGAYGVDETIHQRSDFVWSLSKLVFPHQLVRLILIEQLYRAQEIISGRPYHHE</sequence>
<name>N1V1W1_9MICC</name>
<evidence type="ECO:0000256" key="1">
    <source>
        <dbReference type="ARBA" id="ARBA00022603"/>
    </source>
</evidence>
<evidence type="ECO:0000313" key="5">
    <source>
        <dbReference type="EMBL" id="EMY32228.1"/>
    </source>
</evidence>
<comment type="caution">
    <text evidence="5">The sequence shown here is derived from an EMBL/GenBank/DDBJ whole genome shotgun (WGS) entry which is preliminary data.</text>
</comment>
<dbReference type="InterPro" id="IPR003742">
    <property type="entry name" value="RlmH-like"/>
</dbReference>
<dbReference type="EMBL" id="ANPE02000311">
    <property type="protein sequence ID" value="EMY32228.1"/>
    <property type="molecule type" value="Genomic_DNA"/>
</dbReference>
<proteinExistence type="inferred from homology"/>
<dbReference type="GO" id="GO:0006364">
    <property type="term" value="P:rRNA processing"/>
    <property type="evidence" value="ECO:0007669"/>
    <property type="project" value="InterPro"/>
</dbReference>
<evidence type="ECO:0000256" key="4">
    <source>
        <dbReference type="ARBA" id="ARBA00038303"/>
    </source>
</evidence>
<dbReference type="Gene3D" id="3.40.1280.10">
    <property type="match status" value="1"/>
</dbReference>
<dbReference type="PANTHER" id="PTHR33603">
    <property type="entry name" value="METHYLTRANSFERASE"/>
    <property type="match status" value="1"/>
</dbReference>
<dbReference type="SUPFAM" id="SSF75217">
    <property type="entry name" value="alpha/beta knot"/>
    <property type="match status" value="1"/>
</dbReference>
<dbReference type="InterPro" id="IPR029028">
    <property type="entry name" value="Alpha/beta_knot_MTases"/>
</dbReference>
<keyword evidence="6" id="KW-1185">Reference proteome</keyword>
<keyword evidence="2" id="KW-0808">Transferase</keyword>